<feature type="region of interest" description="Disordered" evidence="1">
    <location>
        <begin position="486"/>
        <end position="509"/>
    </location>
</feature>
<comment type="caution">
    <text evidence="2">The sequence shown here is derived from an EMBL/GenBank/DDBJ whole genome shotgun (WGS) entry which is preliminary data.</text>
</comment>
<gene>
    <name evidence="2" type="ORF">HNR21_000914</name>
</gene>
<evidence type="ECO:0000313" key="3">
    <source>
        <dbReference type="Proteomes" id="UP000539313"/>
    </source>
</evidence>
<dbReference type="InterPro" id="IPR025048">
    <property type="entry name" value="DUF3987"/>
</dbReference>
<dbReference type="RefSeq" id="WP_182704195.1">
    <property type="nucleotide sequence ID" value="NZ_JACJII010000001.1"/>
</dbReference>
<reference evidence="2 3" key="1">
    <citation type="submission" date="2020-08" db="EMBL/GenBank/DDBJ databases">
        <title>Sequencing the genomes of 1000 actinobacteria strains.</title>
        <authorList>
            <person name="Klenk H.-P."/>
        </authorList>
    </citation>
    <scope>NUCLEOTIDE SEQUENCE [LARGE SCALE GENOMIC DNA]</scope>
    <source>
        <strain evidence="2 3">DSM 45823</strain>
    </source>
</reference>
<accession>A0A7W3MUF9</accession>
<dbReference type="AlphaFoldDB" id="A0A7W3MUF9"/>
<dbReference type="EMBL" id="JACJII010000001">
    <property type="protein sequence ID" value="MBA9002032.1"/>
    <property type="molecule type" value="Genomic_DNA"/>
</dbReference>
<organism evidence="2 3">
    <name type="scientific">Thermomonospora cellulosilytica</name>
    <dbReference type="NCBI Taxonomy" id="1411118"/>
    <lineage>
        <taxon>Bacteria</taxon>
        <taxon>Bacillati</taxon>
        <taxon>Actinomycetota</taxon>
        <taxon>Actinomycetes</taxon>
        <taxon>Streptosporangiales</taxon>
        <taxon>Thermomonosporaceae</taxon>
        <taxon>Thermomonospora</taxon>
    </lineage>
</organism>
<evidence type="ECO:0008006" key="4">
    <source>
        <dbReference type="Google" id="ProtNLM"/>
    </source>
</evidence>
<evidence type="ECO:0000256" key="1">
    <source>
        <dbReference type="SAM" id="MobiDB-lite"/>
    </source>
</evidence>
<name>A0A7W3MUF9_9ACTN</name>
<dbReference type="Proteomes" id="UP000539313">
    <property type="component" value="Unassembled WGS sequence"/>
</dbReference>
<feature type="region of interest" description="Disordered" evidence="1">
    <location>
        <begin position="1"/>
        <end position="27"/>
    </location>
</feature>
<dbReference type="Pfam" id="PF13148">
    <property type="entry name" value="DUF3987"/>
    <property type="match status" value="1"/>
</dbReference>
<evidence type="ECO:0000313" key="2">
    <source>
        <dbReference type="EMBL" id="MBA9002032.1"/>
    </source>
</evidence>
<sequence>MSTRAKAEQIVQEAGIPPDPEPEPEAETWEDLVPLGSKVELPAFPLATLPPYIADMVAGVAEEMQVPQDLPGALALAALSTAAGGRAEVEVRGQWREPLNVYVAVAMPPGSGKSPAFRAMMAPIFAAEAELRESAREKIAEALAAREAAIATAQDSLKKAKDIEERKVAIAAAQMAEQMPVPTVPRLTADDVVPEQAATIMADQGGRLAILSAEGTFLEVVLGRYSNGRPNLELVLKGHAGDRLQIDRRGREEYIERPALTIGIAIQPDLLKDLAAKRQMHGRGGMARFLFSLPPDFVGYRKITPDTVPHEVIHSYRETLKDLVIDMAEWEDPAVIPMTPAALKLHIEWRTEIEPRLRRGTGDLEGLREWASKLPGATARLAGLLHLAENPKRGPLSAISEETMGRAIELARYYVAHAMAAFGVMRSHPRLEDARAVLEWIKADASRTTFTRRQVHRAFQRLFETADDVDQVMTLLEDHGYVRLQPAPKGRGRKPVTYTAHPDVHAEGR</sequence>
<protein>
    <recommendedName>
        <fullName evidence="4">DUF3987 domain-containing protein</fullName>
    </recommendedName>
</protein>
<proteinExistence type="predicted"/>
<keyword evidence="3" id="KW-1185">Reference proteome</keyword>